<feature type="region of interest" description="Disordered" evidence="8">
    <location>
        <begin position="397"/>
        <end position="420"/>
    </location>
</feature>
<feature type="compositionally biased region" description="Basic and acidic residues" evidence="8">
    <location>
        <begin position="408"/>
        <end position="420"/>
    </location>
</feature>
<dbReference type="InterPro" id="IPR006143">
    <property type="entry name" value="RND_pump_MFP"/>
</dbReference>
<dbReference type="OrthoDB" id="9783047at2"/>
<dbReference type="KEGG" id="sera:Ser39006_009480"/>
<organism evidence="15 16">
    <name type="scientific">Serratia sp. (strain ATCC 39006)</name>
    <name type="common">Prodigiosinella confusarubida</name>
    <dbReference type="NCBI Taxonomy" id="104623"/>
    <lineage>
        <taxon>Bacteria</taxon>
        <taxon>Pseudomonadati</taxon>
        <taxon>Pseudomonadota</taxon>
        <taxon>Gammaproteobacteria</taxon>
        <taxon>Enterobacterales</taxon>
        <taxon>Pectobacteriaceae</taxon>
        <taxon>Prodigiosinella</taxon>
    </lineage>
</organism>
<proteinExistence type="inferred from homology"/>
<sequence length="420" mass="45450">MNAKRAFRLLTLLVVVTAAFFIWRYFHQPQTTTAPPTAATNGINATPSSSSGKSGGGRRRQMPLPPVQVALSQKDSVPYYLSGLGTVTAANTVTVRSRVSGQLIALNFKEGQQVKAGDLLAEVDPRPFQVELIQAQGQLAKDQSIAANARRDLARYQQLVKTNLISRQQLDTQEAEVRQYEATVKSDLGSVASSQLQLDYSRTTAPISGRVGLKQIDVGNYVTSSDTNGIVVLTQTQPIDVVFTLPEGDIPTIQTAQKSGPVLVEAWNRTNQQKLSQGYLLSMDNQIDSTTGTIKLKARFANNDDALFPNQFVNIRMKVDTLQNVVIAPSAAIQMGNEGSFVWVLNDKNQASKHLITTGIQYGQQTVVKTGLNAGVRVVTDGIDRLTEGAHVEVLSSSDVKQNTTAASDDKHPAKSAEKS</sequence>
<dbReference type="STRING" id="104623.Ser39006_03568"/>
<dbReference type="NCBIfam" id="NF008589">
    <property type="entry name" value="PRK11556.1"/>
    <property type="match status" value="1"/>
</dbReference>
<keyword evidence="5" id="KW-0732">Signal</keyword>
<keyword evidence="16" id="KW-1185">Reference proteome</keyword>
<keyword evidence="9" id="KW-0812">Transmembrane</keyword>
<dbReference type="RefSeq" id="WP_037381935.1">
    <property type="nucleotide sequence ID" value="NZ_CP025084.1"/>
</dbReference>
<dbReference type="InterPro" id="IPR022824">
    <property type="entry name" value="Multidrug-R_MdtA"/>
</dbReference>
<evidence type="ECO:0000256" key="5">
    <source>
        <dbReference type="ARBA" id="ARBA00022729"/>
    </source>
</evidence>
<evidence type="ECO:0000313" key="14">
    <source>
        <dbReference type="EMBL" id="AUH00010.1"/>
    </source>
</evidence>
<dbReference type="GO" id="GO:0005886">
    <property type="term" value="C:plasma membrane"/>
    <property type="evidence" value="ECO:0007669"/>
    <property type="project" value="UniProtKB-SubCell"/>
</dbReference>
<dbReference type="Pfam" id="PF25944">
    <property type="entry name" value="Beta-barrel_RND"/>
    <property type="match status" value="1"/>
</dbReference>
<evidence type="ECO:0000256" key="2">
    <source>
        <dbReference type="ARBA" id="ARBA00022448"/>
    </source>
</evidence>
<dbReference type="SUPFAM" id="SSF111369">
    <property type="entry name" value="HlyD-like secretion proteins"/>
    <property type="match status" value="1"/>
</dbReference>
<dbReference type="Gene3D" id="2.40.50.100">
    <property type="match status" value="1"/>
</dbReference>
<evidence type="ECO:0000259" key="13">
    <source>
        <dbReference type="Pfam" id="PF25967"/>
    </source>
</evidence>
<name>A0A2I5T602_SERS3</name>
<feature type="domain" description="Multidrug resistance protein MdtA-like barrel-sandwich hybrid" evidence="11">
    <location>
        <begin position="91"/>
        <end position="233"/>
    </location>
</feature>
<dbReference type="GO" id="GO:0015562">
    <property type="term" value="F:efflux transmembrane transporter activity"/>
    <property type="evidence" value="ECO:0007669"/>
    <property type="project" value="TreeGrafter"/>
</dbReference>
<feature type="domain" description="Multidrug resistance protein MdtA-like beta-barrel" evidence="12">
    <location>
        <begin position="238"/>
        <end position="321"/>
    </location>
</feature>
<dbReference type="HAMAP" id="MF_01422">
    <property type="entry name" value="MdtA"/>
    <property type="match status" value="1"/>
</dbReference>
<feature type="transmembrane region" description="Helical" evidence="9">
    <location>
        <begin position="7"/>
        <end position="26"/>
    </location>
</feature>
<feature type="domain" description="Multidrug resistance protein MdtA-like C-terminal permuted SH3" evidence="13">
    <location>
        <begin position="324"/>
        <end position="385"/>
    </location>
</feature>
<dbReference type="Gene3D" id="2.40.420.20">
    <property type="match status" value="1"/>
</dbReference>
<dbReference type="Pfam" id="PF25967">
    <property type="entry name" value="RND-MFP_C"/>
    <property type="match status" value="1"/>
</dbReference>
<evidence type="ECO:0000256" key="4">
    <source>
        <dbReference type="ARBA" id="ARBA00022519"/>
    </source>
</evidence>
<accession>A0A2I5T602</accession>
<evidence type="ECO:0000259" key="12">
    <source>
        <dbReference type="Pfam" id="PF25944"/>
    </source>
</evidence>
<gene>
    <name evidence="7" type="primary">mdtA</name>
    <name evidence="14" type="ORF">CWC46_09475</name>
    <name evidence="15" type="ORF">Ser39006_009480</name>
</gene>
<dbReference type="GO" id="GO:1990281">
    <property type="term" value="C:efflux pump complex"/>
    <property type="evidence" value="ECO:0007669"/>
    <property type="project" value="TreeGrafter"/>
</dbReference>
<dbReference type="InterPro" id="IPR058624">
    <property type="entry name" value="MdtA-like_HH"/>
</dbReference>
<evidence type="ECO:0000256" key="8">
    <source>
        <dbReference type="SAM" id="MobiDB-lite"/>
    </source>
</evidence>
<protein>
    <recommendedName>
        <fullName evidence="7">Multidrug resistance protein MdtA</fullName>
    </recommendedName>
    <alternativeName>
        <fullName evidence="7">Multidrug transporter MdtA</fullName>
    </alternativeName>
</protein>
<reference evidence="15" key="2">
    <citation type="submission" date="2013-09" db="EMBL/GenBank/DDBJ databases">
        <authorList>
            <person name="Wang G."/>
            <person name="Yang Y."/>
            <person name="Su Y."/>
        </authorList>
    </citation>
    <scope>NUCLEOTIDE SEQUENCE</scope>
    <source>
        <strain evidence="15">ATCC 39006</strain>
    </source>
</reference>
<dbReference type="Proteomes" id="UP000233778">
    <property type="component" value="Chromosome"/>
</dbReference>
<feature type="domain" description="Multidrug resistance protein MdtA-like alpha-helical hairpin" evidence="10">
    <location>
        <begin position="132"/>
        <end position="201"/>
    </location>
</feature>
<evidence type="ECO:0000259" key="10">
    <source>
        <dbReference type="Pfam" id="PF25876"/>
    </source>
</evidence>
<reference evidence="15 16" key="1">
    <citation type="journal article" date="2013" name="Genome Announc.">
        <title>Draft genome sequence of Serratia sp. strain ATCC 39006, a model bacterium for analysis of the biosynthesis and regulation of prodigiosin, a carbapenem, and gas vesicles.</title>
        <authorList>
            <person name="Fineran P.C."/>
            <person name="Iglesias Cans M.C."/>
            <person name="Ramsay J.P."/>
            <person name="Wilf N.M."/>
            <person name="Cossyleon D."/>
            <person name="McNeil M.B."/>
            <person name="Williamson N.R."/>
            <person name="Monson R.E."/>
            <person name="Becher S.A."/>
            <person name="Stanton J.A."/>
            <person name="Brugger K."/>
            <person name="Brown S.D."/>
            <person name="Salmond G.P."/>
        </authorList>
    </citation>
    <scope>NUCLEOTIDE SEQUENCE [LARGE SCALE GENOMIC DNA]</scope>
    <source>
        <strain evidence="15">ATCC 39006</strain>
        <strain evidence="16">ATCC 39006 / SC 11482</strain>
    </source>
</reference>
<evidence type="ECO:0000256" key="7">
    <source>
        <dbReference type="HAMAP-Rule" id="MF_01422"/>
    </source>
</evidence>
<feature type="region of interest" description="Disordered" evidence="8">
    <location>
        <begin position="32"/>
        <end position="63"/>
    </location>
</feature>
<keyword evidence="6 7" id="KW-0472">Membrane</keyword>
<dbReference type="FunFam" id="2.40.30.170:FF:000006">
    <property type="entry name" value="Multidrug resistance protein MdtA"/>
    <property type="match status" value="1"/>
</dbReference>
<comment type="subcellular location">
    <subcellularLocation>
        <location evidence="7">Cell inner membrane</location>
        <topology evidence="7">Peripheral membrane protein</topology>
    </subcellularLocation>
</comment>
<dbReference type="NCBIfam" id="TIGR01730">
    <property type="entry name" value="RND_mfp"/>
    <property type="match status" value="1"/>
</dbReference>
<comment type="subunit">
    <text evidence="7">Part of a tripartite efflux system composed of MdtA, MdtB and MdtC.</text>
</comment>
<evidence type="ECO:0000313" key="16">
    <source>
        <dbReference type="Proteomes" id="UP000017700"/>
    </source>
</evidence>
<dbReference type="EMBL" id="CP025085">
    <property type="protein sequence ID" value="AUH00010.1"/>
    <property type="molecule type" value="Genomic_DNA"/>
</dbReference>
<dbReference type="Proteomes" id="UP000017700">
    <property type="component" value="Chromosome"/>
</dbReference>
<comment type="similarity">
    <text evidence="1 7">Belongs to the membrane fusion protein (MFP) (TC 8.A.1) family.</text>
</comment>
<evidence type="ECO:0000256" key="9">
    <source>
        <dbReference type="SAM" id="Phobius"/>
    </source>
</evidence>
<evidence type="ECO:0000256" key="3">
    <source>
        <dbReference type="ARBA" id="ARBA00022475"/>
    </source>
</evidence>
<evidence type="ECO:0000259" key="11">
    <source>
        <dbReference type="Pfam" id="PF25917"/>
    </source>
</evidence>
<feature type="compositionally biased region" description="Polar residues" evidence="8">
    <location>
        <begin position="397"/>
        <end position="407"/>
    </location>
</feature>
<dbReference type="InterPro" id="IPR058627">
    <property type="entry name" value="MdtA-like_C"/>
</dbReference>
<dbReference type="EMBL" id="CP025084">
    <property type="protein sequence ID" value="AUH04329.1"/>
    <property type="molecule type" value="Genomic_DNA"/>
</dbReference>
<dbReference type="FunFam" id="2.40.420.20:FF:000001">
    <property type="entry name" value="Efflux RND transporter periplasmic adaptor subunit"/>
    <property type="match status" value="1"/>
</dbReference>
<dbReference type="KEGG" id="serq:CWC46_09475"/>
<dbReference type="PANTHER" id="PTHR30469">
    <property type="entry name" value="MULTIDRUG RESISTANCE PROTEIN MDTA"/>
    <property type="match status" value="1"/>
</dbReference>
<evidence type="ECO:0000313" key="17">
    <source>
        <dbReference type="Proteomes" id="UP000233778"/>
    </source>
</evidence>
<dbReference type="InterPro" id="IPR058626">
    <property type="entry name" value="MdtA-like_b-barrel"/>
</dbReference>
<dbReference type="Gene3D" id="1.10.287.470">
    <property type="entry name" value="Helix hairpin bin"/>
    <property type="match status" value="1"/>
</dbReference>
<keyword evidence="9" id="KW-1133">Transmembrane helix</keyword>
<reference evidence="14 17" key="3">
    <citation type="submission" date="2017-11" db="EMBL/GenBank/DDBJ databases">
        <title>Complete genome sequence of Serratia sp. ATCC 39006 LacA.</title>
        <authorList>
            <person name="Hampton H.G."/>
            <person name="Jackson S.A."/>
            <person name="Jauregui R."/>
            <person name="Poulter G.T.M."/>
            <person name="Salmond G.P.C."/>
            <person name="Fineran P.C."/>
        </authorList>
    </citation>
    <scope>NUCLEOTIDE SEQUENCE [LARGE SCALE GENOMIC DNA]</scope>
    <source>
        <strain evidence="14 17">ATCC 39006</strain>
    </source>
</reference>
<evidence type="ECO:0000256" key="1">
    <source>
        <dbReference type="ARBA" id="ARBA00009477"/>
    </source>
</evidence>
<evidence type="ECO:0000313" key="15">
    <source>
        <dbReference type="EMBL" id="AUH04329.1"/>
    </source>
</evidence>
<keyword evidence="2 7" id="KW-0813">Transport</keyword>
<dbReference type="Gene3D" id="2.40.30.170">
    <property type="match status" value="1"/>
</dbReference>
<dbReference type="Pfam" id="PF25876">
    <property type="entry name" value="HH_MFP_RND"/>
    <property type="match status" value="1"/>
</dbReference>
<dbReference type="Pfam" id="PF25917">
    <property type="entry name" value="BSH_RND"/>
    <property type="match status" value="1"/>
</dbReference>
<keyword evidence="4 7" id="KW-0997">Cell inner membrane</keyword>
<reference evidence="15" key="4">
    <citation type="submission" date="2017-11" db="EMBL/GenBank/DDBJ databases">
        <title>Complete genome sequence of Serratia sp. ATCC 39006.</title>
        <authorList>
            <person name="Hampton H.G."/>
            <person name="Jackson S.A."/>
            <person name="Jauregui R."/>
            <person name="Poulter G.T.M."/>
            <person name="Salmond G.P.C."/>
            <person name="Fineran P.C."/>
        </authorList>
    </citation>
    <scope>NUCLEOTIDE SEQUENCE</scope>
    <source>
        <strain evidence="15">ATCC 39006</strain>
    </source>
</reference>
<dbReference type="AlphaFoldDB" id="A0A2I5T602"/>
<keyword evidence="3 7" id="KW-1003">Cell membrane</keyword>
<dbReference type="PANTHER" id="PTHR30469:SF12">
    <property type="entry name" value="MULTIDRUG RESISTANCE PROTEIN MDTA"/>
    <property type="match status" value="1"/>
</dbReference>
<evidence type="ECO:0000256" key="6">
    <source>
        <dbReference type="ARBA" id="ARBA00023136"/>
    </source>
</evidence>
<dbReference type="InterPro" id="IPR058625">
    <property type="entry name" value="MdtA-like_BSH"/>
</dbReference>